<dbReference type="eggNOG" id="COG3911">
    <property type="taxonomic scope" value="Bacteria"/>
</dbReference>
<evidence type="ECO:0000313" key="2">
    <source>
        <dbReference type="EMBL" id="EAR15378.1"/>
    </source>
</evidence>
<proteinExistence type="predicted"/>
<dbReference type="AlphaFoldDB" id="A4CKH9"/>
<dbReference type="SUPFAM" id="SSF52540">
    <property type="entry name" value="P-loop containing nucleoside triphosphate hydrolases"/>
    <property type="match status" value="1"/>
</dbReference>
<dbReference type="OrthoDB" id="5638848at2"/>
<dbReference type="HOGENOM" id="CLU_114480_0_0_10"/>
<dbReference type="Proteomes" id="UP000009049">
    <property type="component" value="Chromosome"/>
</dbReference>
<dbReference type="Pfam" id="PF13521">
    <property type="entry name" value="AAA_28"/>
    <property type="match status" value="1"/>
</dbReference>
<sequence length="188" mass="21873">MKKRIVITGGPGTGKTALVSQLESLGYPCFHEIIREMTLRARREETGTAHQTNPLAFVRDPLAFNKKILEGRMEQFRAAEQLQDPVVFYDRGLPDVIAYMDYFKQDYDAYFTAPCRQMRYDMAVVLPPWKEIYRQDHERLESFEEACAIHSCLERSYRECGYEVHALLPGTLEERCRELLDLIGNQND</sequence>
<feature type="domain" description="NadR/Ttd14 AAA" evidence="1">
    <location>
        <begin position="4"/>
        <end position="175"/>
    </location>
</feature>
<dbReference type="STRING" id="313596.RB2501_13659"/>
<keyword evidence="3" id="KW-1185">Reference proteome</keyword>
<dbReference type="InterPro" id="IPR038727">
    <property type="entry name" value="NadR/Ttd14_AAA_dom"/>
</dbReference>
<dbReference type="InterPro" id="IPR027417">
    <property type="entry name" value="P-loop_NTPase"/>
</dbReference>
<accession>A4CKH9</accession>
<reference evidence="2 3" key="1">
    <citation type="journal article" date="2009" name="J. Bacteriol.">
        <title>Complete genome sequence of Robiginitalea biformata HTCC2501.</title>
        <authorList>
            <person name="Oh H.M."/>
            <person name="Giovannoni S.J."/>
            <person name="Lee K."/>
            <person name="Ferriera S."/>
            <person name="Johnson J."/>
            <person name="Cho J.C."/>
        </authorList>
    </citation>
    <scope>NUCLEOTIDE SEQUENCE [LARGE SCALE GENOMIC DNA]</scope>
    <source>
        <strain evidence="3">ATCC BAA-864 / HTCC2501 / KCTC 12146</strain>
    </source>
</reference>
<dbReference type="RefSeq" id="WP_015754695.1">
    <property type="nucleotide sequence ID" value="NC_013222.1"/>
</dbReference>
<dbReference type="KEGG" id="rbi:RB2501_13659"/>
<evidence type="ECO:0000313" key="3">
    <source>
        <dbReference type="Proteomes" id="UP000009049"/>
    </source>
</evidence>
<protein>
    <recommendedName>
        <fullName evidence="1">NadR/Ttd14 AAA domain-containing protein</fullName>
    </recommendedName>
</protein>
<organism evidence="2 3">
    <name type="scientific">Robiginitalea biformata (strain ATCC BAA-864 / DSM 15991 / KCTC 12146 / HTCC2501)</name>
    <dbReference type="NCBI Taxonomy" id="313596"/>
    <lineage>
        <taxon>Bacteria</taxon>
        <taxon>Pseudomonadati</taxon>
        <taxon>Bacteroidota</taxon>
        <taxon>Flavobacteriia</taxon>
        <taxon>Flavobacteriales</taxon>
        <taxon>Flavobacteriaceae</taxon>
        <taxon>Robiginitalea</taxon>
    </lineage>
</organism>
<gene>
    <name evidence="2" type="ordered locus">RB2501_13659</name>
</gene>
<name>A4CKH9_ROBBH</name>
<evidence type="ECO:0000259" key="1">
    <source>
        <dbReference type="Pfam" id="PF13521"/>
    </source>
</evidence>
<dbReference type="EMBL" id="CP001712">
    <property type="protein sequence ID" value="EAR15378.1"/>
    <property type="molecule type" value="Genomic_DNA"/>
</dbReference>
<dbReference type="Gene3D" id="3.40.50.300">
    <property type="entry name" value="P-loop containing nucleotide triphosphate hydrolases"/>
    <property type="match status" value="1"/>
</dbReference>